<evidence type="ECO:0000313" key="3">
    <source>
        <dbReference type="Proteomes" id="UP001610563"/>
    </source>
</evidence>
<dbReference type="PANTHER" id="PTHR35394">
    <property type="entry name" value="DUF3176 DOMAIN-CONTAINING PROTEIN"/>
    <property type="match status" value="1"/>
</dbReference>
<sequence>MCSLYGFLAEPLVGNNSVIQEYNAPSGREPWWSSSGPTRGRGGPNFDQMVKLGFEQAMSTIAAALSQSSIEQSNFSIPGTVHRVQTVVEVQWVWLIVPALVVALADVFFIWTIITYKKSGTSLWKSSVLALLYHGLEKVEPDDGHYITTSRMEKRADLPIHLAPSDRDGRLLLRQS</sequence>
<evidence type="ECO:0000313" key="2">
    <source>
        <dbReference type="EMBL" id="KAL2784792.1"/>
    </source>
</evidence>
<proteinExistence type="predicted"/>
<evidence type="ECO:0000256" key="1">
    <source>
        <dbReference type="SAM" id="Phobius"/>
    </source>
</evidence>
<feature type="transmembrane region" description="Helical" evidence="1">
    <location>
        <begin position="92"/>
        <end position="116"/>
    </location>
</feature>
<reference evidence="2 3" key="1">
    <citation type="submission" date="2024-07" db="EMBL/GenBank/DDBJ databases">
        <title>Section-level genome sequencing and comparative genomics of Aspergillus sections Usti and Cavernicolus.</title>
        <authorList>
            <consortium name="Lawrence Berkeley National Laboratory"/>
            <person name="Nybo J.L."/>
            <person name="Vesth T.C."/>
            <person name="Theobald S."/>
            <person name="Frisvad J.C."/>
            <person name="Larsen T.O."/>
            <person name="Kjaerboelling I."/>
            <person name="Rothschild-Mancinelli K."/>
            <person name="Lyhne E.K."/>
            <person name="Kogle M.E."/>
            <person name="Barry K."/>
            <person name="Clum A."/>
            <person name="Na H."/>
            <person name="Ledsgaard L."/>
            <person name="Lin J."/>
            <person name="Lipzen A."/>
            <person name="Kuo A."/>
            <person name="Riley R."/>
            <person name="Mondo S."/>
            <person name="Labutti K."/>
            <person name="Haridas S."/>
            <person name="Pangalinan J."/>
            <person name="Salamov A.A."/>
            <person name="Simmons B.A."/>
            <person name="Magnuson J.K."/>
            <person name="Chen J."/>
            <person name="Drula E."/>
            <person name="Henrissat B."/>
            <person name="Wiebenga A."/>
            <person name="Lubbers R.J."/>
            <person name="Gomes A.C."/>
            <person name="Makela M.R."/>
            <person name="Stajich J."/>
            <person name="Grigoriev I.V."/>
            <person name="Mortensen U.H."/>
            <person name="De Vries R.P."/>
            <person name="Baker S.E."/>
            <person name="Andersen M.R."/>
        </authorList>
    </citation>
    <scope>NUCLEOTIDE SEQUENCE [LARGE SCALE GENOMIC DNA]</scope>
    <source>
        <strain evidence="2 3">CBS 209.92</strain>
    </source>
</reference>
<name>A0ABR4FNE5_9EURO</name>
<keyword evidence="3" id="KW-1185">Reference proteome</keyword>
<protein>
    <submittedName>
        <fullName evidence="2">Uncharacterized protein</fullName>
    </submittedName>
</protein>
<keyword evidence="1" id="KW-0812">Transmembrane</keyword>
<organism evidence="2 3">
    <name type="scientific">Aspergillus keveii</name>
    <dbReference type="NCBI Taxonomy" id="714993"/>
    <lineage>
        <taxon>Eukaryota</taxon>
        <taxon>Fungi</taxon>
        <taxon>Dikarya</taxon>
        <taxon>Ascomycota</taxon>
        <taxon>Pezizomycotina</taxon>
        <taxon>Eurotiomycetes</taxon>
        <taxon>Eurotiomycetidae</taxon>
        <taxon>Eurotiales</taxon>
        <taxon>Aspergillaceae</taxon>
        <taxon>Aspergillus</taxon>
        <taxon>Aspergillus subgen. Nidulantes</taxon>
    </lineage>
</organism>
<dbReference type="Proteomes" id="UP001610563">
    <property type="component" value="Unassembled WGS sequence"/>
</dbReference>
<dbReference type="PANTHER" id="PTHR35394:SF6">
    <property type="entry name" value="DUF3176 DOMAIN-CONTAINING PROTEIN"/>
    <property type="match status" value="1"/>
</dbReference>
<dbReference type="EMBL" id="JBFTWV010000166">
    <property type="protein sequence ID" value="KAL2784792.1"/>
    <property type="molecule type" value="Genomic_DNA"/>
</dbReference>
<keyword evidence="1" id="KW-1133">Transmembrane helix</keyword>
<comment type="caution">
    <text evidence="2">The sequence shown here is derived from an EMBL/GenBank/DDBJ whole genome shotgun (WGS) entry which is preliminary data.</text>
</comment>
<gene>
    <name evidence="2" type="ORF">BJX66DRAFT_77422</name>
</gene>
<keyword evidence="1" id="KW-0472">Membrane</keyword>
<accession>A0ABR4FNE5</accession>